<dbReference type="SUPFAM" id="SSF50630">
    <property type="entry name" value="Acid proteases"/>
    <property type="match status" value="1"/>
</dbReference>
<dbReference type="GO" id="GO:0004190">
    <property type="term" value="F:aspartic-type endopeptidase activity"/>
    <property type="evidence" value="ECO:0007669"/>
    <property type="project" value="InterPro"/>
</dbReference>
<evidence type="ECO:0000313" key="2">
    <source>
        <dbReference type="EMBL" id="CAD1580704.1"/>
    </source>
</evidence>
<proteinExistence type="predicted"/>
<dbReference type="Gene3D" id="2.40.70.10">
    <property type="entry name" value="Acid Proteases"/>
    <property type="match status" value="1"/>
</dbReference>
<dbReference type="PROSITE" id="PS00141">
    <property type="entry name" value="ASP_PROTEASE"/>
    <property type="match status" value="1"/>
</dbReference>
<dbReference type="InterPro" id="IPR001969">
    <property type="entry name" value="Aspartic_peptidase_AS"/>
</dbReference>
<reference evidence="2" key="1">
    <citation type="submission" date="2020-07" db="EMBL/GenBank/DDBJ databases">
        <authorList>
            <person name="Ferguson B K."/>
        </authorList>
    </citation>
    <scope>NUCLEOTIDE SEQUENCE</scope>
    <source>
        <strain evidence="2">L06</strain>
    </source>
</reference>
<feature type="compositionally biased region" description="Polar residues" evidence="1">
    <location>
        <begin position="7"/>
        <end position="23"/>
    </location>
</feature>
<feature type="compositionally biased region" description="Polar residues" evidence="1">
    <location>
        <begin position="134"/>
        <end position="144"/>
    </location>
</feature>
<dbReference type="AlphaFoldDB" id="A0A6V7LXQ6"/>
<accession>A0A6V7LXQ6</accession>
<dbReference type="EMBL" id="CADCXW020000345">
    <property type="protein sequence ID" value="CAD1580704.1"/>
    <property type="molecule type" value="Genomic_DNA"/>
</dbReference>
<protein>
    <recommendedName>
        <fullName evidence="3">Peptidase A2 domain-containing protein</fullName>
    </recommendedName>
</protein>
<name>A0A6V7LXQ6_9HYME</name>
<organism evidence="2">
    <name type="scientific">Bracon brevicornis</name>
    <dbReference type="NCBI Taxonomy" id="1563983"/>
    <lineage>
        <taxon>Eukaryota</taxon>
        <taxon>Metazoa</taxon>
        <taxon>Ecdysozoa</taxon>
        <taxon>Arthropoda</taxon>
        <taxon>Hexapoda</taxon>
        <taxon>Insecta</taxon>
        <taxon>Pterygota</taxon>
        <taxon>Neoptera</taxon>
        <taxon>Endopterygota</taxon>
        <taxon>Hymenoptera</taxon>
        <taxon>Apocrita</taxon>
        <taxon>Ichneumonoidea</taxon>
        <taxon>Braconidae</taxon>
        <taxon>Braconinae</taxon>
        <taxon>Bracon</taxon>
    </lineage>
</organism>
<dbReference type="CDD" id="cd00303">
    <property type="entry name" value="retropepsin_like"/>
    <property type="match status" value="1"/>
</dbReference>
<evidence type="ECO:0008006" key="3">
    <source>
        <dbReference type="Google" id="ProtNLM"/>
    </source>
</evidence>
<sequence length="282" mass="30773">MIDPRNLQLTSPGPVTTETSQKGPPTPVSIPTFPKTIPETQHRSRSTRVTFQIPVKENPPQPDQKPKKPRKKSLKEKPLEKTPENLTRPSAPAIIDPEPINPALAVPPSRRPDTTIHPLEITPVPKPRKLPQHSPDQNPTSNVGNDKIPDTKSPLESIPIENLALSLNTGEGPDCIPYEDFLTLIYENPTENRQFIPLTLGKRVISALVDTGANRSFILKEACAAFKGFAVPLDEEVTLGNGETTQLDGCIVLNIAAGGTRCMVPFRLTDALAYECVIGIDV</sequence>
<dbReference type="GO" id="GO:0006508">
    <property type="term" value="P:proteolysis"/>
    <property type="evidence" value="ECO:0007669"/>
    <property type="project" value="InterPro"/>
</dbReference>
<dbReference type="InterPro" id="IPR021109">
    <property type="entry name" value="Peptidase_aspartic_dom_sf"/>
</dbReference>
<evidence type="ECO:0000256" key="1">
    <source>
        <dbReference type="SAM" id="MobiDB-lite"/>
    </source>
</evidence>
<feature type="region of interest" description="Disordered" evidence="1">
    <location>
        <begin position="1"/>
        <end position="154"/>
    </location>
</feature>
<gene>
    <name evidence="2" type="ORF">BBRV_LOCUS117741</name>
</gene>